<evidence type="ECO:0000313" key="13">
    <source>
        <dbReference type="EMBL" id="EES09173.2"/>
    </source>
</evidence>
<dbReference type="OrthoDB" id="616692at2759"/>
<dbReference type="InterPro" id="IPR058922">
    <property type="entry name" value="WHD_DRP"/>
</dbReference>
<dbReference type="eggNOG" id="KOG4658">
    <property type="taxonomic scope" value="Eukaryota"/>
</dbReference>
<dbReference type="GO" id="GO:0009626">
    <property type="term" value="P:plant-type hypersensitive response"/>
    <property type="evidence" value="ECO:0007669"/>
    <property type="project" value="UniProtKB-ARBA"/>
</dbReference>
<dbReference type="Pfam" id="PF23559">
    <property type="entry name" value="WHD_DRP"/>
    <property type="match status" value="1"/>
</dbReference>
<dbReference type="InParanoid" id="C5Y3N1"/>
<dbReference type="Gramene" id="EES09173">
    <property type="protein sequence ID" value="EES09173"/>
    <property type="gene ID" value="SORBI_3005G019400"/>
</dbReference>
<dbReference type="InterPro" id="IPR032675">
    <property type="entry name" value="LRR_dom_sf"/>
</dbReference>
<dbReference type="Gene3D" id="3.40.50.300">
    <property type="entry name" value="P-loop containing nucleotide triphosphate hydrolases"/>
    <property type="match status" value="1"/>
</dbReference>
<dbReference type="GO" id="GO:0005524">
    <property type="term" value="F:ATP binding"/>
    <property type="evidence" value="ECO:0007669"/>
    <property type="project" value="UniProtKB-KW"/>
</dbReference>
<dbReference type="InterPro" id="IPR056789">
    <property type="entry name" value="LRR_R13L1-DRL21"/>
</dbReference>
<evidence type="ECO:0000259" key="8">
    <source>
        <dbReference type="Pfam" id="PF00931"/>
    </source>
</evidence>
<reference evidence="13 14" key="1">
    <citation type="journal article" date="2009" name="Nature">
        <title>The Sorghum bicolor genome and the diversification of grasses.</title>
        <authorList>
            <person name="Paterson A.H."/>
            <person name="Bowers J.E."/>
            <person name="Bruggmann R."/>
            <person name="Dubchak I."/>
            <person name="Grimwood J."/>
            <person name="Gundlach H."/>
            <person name="Haberer G."/>
            <person name="Hellsten U."/>
            <person name="Mitros T."/>
            <person name="Poliakov A."/>
            <person name="Schmutz J."/>
            <person name="Spannagl M."/>
            <person name="Tang H."/>
            <person name="Wang X."/>
            <person name="Wicker T."/>
            <person name="Bharti A.K."/>
            <person name="Chapman J."/>
            <person name="Feltus F.A."/>
            <person name="Gowik U."/>
            <person name="Grigoriev I.V."/>
            <person name="Lyons E."/>
            <person name="Maher C.A."/>
            <person name="Martis M."/>
            <person name="Narechania A."/>
            <person name="Otillar R.P."/>
            <person name="Penning B.W."/>
            <person name="Salamov A.A."/>
            <person name="Wang Y."/>
            <person name="Zhang L."/>
            <person name="Carpita N.C."/>
            <person name="Freeling M."/>
            <person name="Gingle A.R."/>
            <person name="Hash C.T."/>
            <person name="Keller B."/>
            <person name="Klein P."/>
            <person name="Kresovich S."/>
            <person name="McCann M.C."/>
            <person name="Ming R."/>
            <person name="Peterson D.G."/>
            <person name="Mehboob-ur-Rahman"/>
            <person name="Ware D."/>
            <person name="Westhoff P."/>
            <person name="Mayer K.F."/>
            <person name="Messing J."/>
            <person name="Rokhsar D.S."/>
        </authorList>
    </citation>
    <scope>NUCLEOTIDE SEQUENCE [LARGE SCALE GENOMIC DNA]</scope>
    <source>
        <strain evidence="14">cv. BTx623</strain>
    </source>
</reference>
<dbReference type="Pfam" id="PF18052">
    <property type="entry name" value="Rx_N"/>
    <property type="match status" value="1"/>
</dbReference>
<dbReference type="GO" id="GO:0042742">
    <property type="term" value="P:defense response to bacterium"/>
    <property type="evidence" value="ECO:0007669"/>
    <property type="project" value="UniProtKB-ARBA"/>
</dbReference>
<evidence type="ECO:0000259" key="12">
    <source>
        <dbReference type="Pfam" id="PF25019"/>
    </source>
</evidence>
<keyword evidence="14" id="KW-1185">Reference proteome</keyword>
<dbReference type="InterPro" id="IPR038005">
    <property type="entry name" value="RX-like_CC"/>
</dbReference>
<dbReference type="PRINTS" id="PR00364">
    <property type="entry name" value="DISEASERSIST"/>
</dbReference>
<dbReference type="Proteomes" id="UP000000768">
    <property type="component" value="Chromosome 5"/>
</dbReference>
<dbReference type="CDD" id="cd14798">
    <property type="entry name" value="RX-CC_like"/>
    <property type="match status" value="1"/>
</dbReference>
<evidence type="ECO:0000256" key="6">
    <source>
        <dbReference type="ARBA" id="ARBA00022840"/>
    </source>
</evidence>
<keyword evidence="7" id="KW-0175">Coiled coil</keyword>
<dbReference type="Gene3D" id="1.10.8.430">
    <property type="entry name" value="Helical domain of apoptotic protease-activating factors"/>
    <property type="match status" value="1"/>
</dbReference>
<dbReference type="Gene3D" id="3.80.10.10">
    <property type="entry name" value="Ribonuclease Inhibitor"/>
    <property type="match status" value="4"/>
</dbReference>
<evidence type="ECO:0000256" key="3">
    <source>
        <dbReference type="ARBA" id="ARBA00022737"/>
    </source>
</evidence>
<keyword evidence="2" id="KW-0433">Leucine-rich repeat</keyword>
<dbReference type="FunFam" id="1.10.10.10:FF:000322">
    <property type="entry name" value="Probable disease resistance protein At1g63360"/>
    <property type="match status" value="1"/>
</dbReference>
<dbReference type="EMBL" id="CM000764">
    <property type="protein sequence ID" value="EES09173.2"/>
    <property type="molecule type" value="Genomic_DNA"/>
</dbReference>
<accession>C5Y3N1</accession>
<dbReference type="GO" id="GO:0043531">
    <property type="term" value="F:ADP binding"/>
    <property type="evidence" value="ECO:0007669"/>
    <property type="project" value="InterPro"/>
</dbReference>
<keyword evidence="6" id="KW-0067">ATP-binding</keyword>
<dbReference type="STRING" id="4558.C5Y3N1"/>
<feature type="domain" description="NB-ARC" evidence="8">
    <location>
        <begin position="182"/>
        <end position="350"/>
    </location>
</feature>
<gene>
    <name evidence="13" type="ORF">SORBI_3005G019400</name>
</gene>
<evidence type="ECO:0000256" key="5">
    <source>
        <dbReference type="ARBA" id="ARBA00022821"/>
    </source>
</evidence>
<dbReference type="Pfam" id="PF23598">
    <property type="entry name" value="LRR_14"/>
    <property type="match status" value="1"/>
</dbReference>
<feature type="domain" description="R13L1/DRL21-like LRR repeat region" evidence="12">
    <location>
        <begin position="852"/>
        <end position="988"/>
    </location>
</feature>
<evidence type="ECO:0000259" key="9">
    <source>
        <dbReference type="Pfam" id="PF18052"/>
    </source>
</evidence>
<dbReference type="Pfam" id="PF25019">
    <property type="entry name" value="LRR_R13L1-DRL21"/>
    <property type="match status" value="1"/>
</dbReference>
<dbReference type="InterPro" id="IPR002182">
    <property type="entry name" value="NB-ARC"/>
</dbReference>
<reference evidence="14" key="2">
    <citation type="journal article" date="2018" name="Plant J.">
        <title>The Sorghum bicolor reference genome: improved assembly, gene annotations, a transcriptome atlas, and signatures of genome organization.</title>
        <authorList>
            <person name="McCormick R.F."/>
            <person name="Truong S.K."/>
            <person name="Sreedasyam A."/>
            <person name="Jenkins J."/>
            <person name="Shu S."/>
            <person name="Sims D."/>
            <person name="Kennedy M."/>
            <person name="Amirebrahimi M."/>
            <person name="Weers B.D."/>
            <person name="McKinley B."/>
            <person name="Mattison A."/>
            <person name="Morishige D.T."/>
            <person name="Grimwood J."/>
            <person name="Schmutz J."/>
            <person name="Mullet J.E."/>
        </authorList>
    </citation>
    <scope>NUCLEOTIDE SEQUENCE [LARGE SCALE GENOMIC DNA]</scope>
    <source>
        <strain evidence="14">cv. BTx623</strain>
    </source>
</reference>
<dbReference type="PANTHER" id="PTHR36766">
    <property type="entry name" value="PLANT BROAD-SPECTRUM MILDEW RESISTANCE PROTEIN RPW8"/>
    <property type="match status" value="1"/>
</dbReference>
<dbReference type="Gene3D" id="1.20.5.4130">
    <property type="match status" value="1"/>
</dbReference>
<feature type="domain" description="Disease resistance N-terminal" evidence="9">
    <location>
        <begin position="17"/>
        <end position="101"/>
    </location>
</feature>
<dbReference type="PANTHER" id="PTHR36766:SF56">
    <property type="match status" value="1"/>
</dbReference>
<dbReference type="InterPro" id="IPR027417">
    <property type="entry name" value="P-loop_NTPase"/>
</dbReference>
<proteinExistence type="inferred from homology"/>
<organism evidence="13 14">
    <name type="scientific">Sorghum bicolor</name>
    <name type="common">Sorghum</name>
    <name type="synonym">Sorghum vulgare</name>
    <dbReference type="NCBI Taxonomy" id="4558"/>
    <lineage>
        <taxon>Eukaryota</taxon>
        <taxon>Viridiplantae</taxon>
        <taxon>Streptophyta</taxon>
        <taxon>Embryophyta</taxon>
        <taxon>Tracheophyta</taxon>
        <taxon>Spermatophyta</taxon>
        <taxon>Magnoliopsida</taxon>
        <taxon>Liliopsida</taxon>
        <taxon>Poales</taxon>
        <taxon>Poaceae</taxon>
        <taxon>PACMAD clade</taxon>
        <taxon>Panicoideae</taxon>
        <taxon>Andropogonodae</taxon>
        <taxon>Andropogoneae</taxon>
        <taxon>Sorghinae</taxon>
        <taxon>Sorghum</taxon>
    </lineage>
</organism>
<dbReference type="SUPFAM" id="SSF52540">
    <property type="entry name" value="P-loop containing nucleoside triphosphate hydrolases"/>
    <property type="match status" value="1"/>
</dbReference>
<feature type="domain" description="Disease resistance protein winged helix" evidence="10">
    <location>
        <begin position="438"/>
        <end position="507"/>
    </location>
</feature>
<dbReference type="InterPro" id="IPR055414">
    <property type="entry name" value="LRR_R13L4/SHOC2-like"/>
</dbReference>
<evidence type="ECO:0000256" key="7">
    <source>
        <dbReference type="ARBA" id="ARBA00023054"/>
    </source>
</evidence>
<evidence type="ECO:0000256" key="1">
    <source>
        <dbReference type="ARBA" id="ARBA00008894"/>
    </source>
</evidence>
<dbReference type="FunCoup" id="C5Y3N1">
    <property type="interactions" value="344"/>
</dbReference>
<dbReference type="InterPro" id="IPR042197">
    <property type="entry name" value="Apaf_helical"/>
</dbReference>
<dbReference type="GO" id="GO:0002758">
    <property type="term" value="P:innate immune response-activating signaling pathway"/>
    <property type="evidence" value="ECO:0007669"/>
    <property type="project" value="UniProtKB-ARBA"/>
</dbReference>
<name>C5Y3N1_SORBI</name>
<dbReference type="OMA" id="YIYAMAL"/>
<dbReference type="InterPro" id="IPR036388">
    <property type="entry name" value="WH-like_DNA-bd_sf"/>
</dbReference>
<feature type="domain" description="Disease resistance R13L4/SHOC-2-like LRR" evidence="11">
    <location>
        <begin position="1143"/>
        <end position="1276"/>
    </location>
</feature>
<evidence type="ECO:0000313" key="14">
    <source>
        <dbReference type="Proteomes" id="UP000000768"/>
    </source>
</evidence>
<dbReference type="SUPFAM" id="SSF52047">
    <property type="entry name" value="RNI-like"/>
    <property type="match status" value="1"/>
</dbReference>
<sequence length="1353" mass="152272">MTGVEAAAISAVVSGTLKIVVNKLAPLLIKEYSSIVGVKEDLQELHDLVAEINFWLETTTDNSVGSKQSFSWLKKLKDISYDVDDVVDEFQLKAEKHDSNSDGGIVSNYLCTIPKSFVFQCKAANKIKAIKKRFAAIVKQRTEYIAIKNSLSVDPPVRHTNMKTKEVLSLSNVDEELVVGRDKDKQKIISMLEANDDLQKIKIVSVIGLGGSGKTTLAKLVFNDGNIIEKHFEVRLWVHVSQEFDVKDLIKKVFEAFSENNPGPHALPYMTKTISDKLNGKKFLLVLDDVWTNSRDEWEEFMVYIKVGAPQSRILLTTRNTEVAVIVGSTDQFHLPFLSPDDSWQLFQQSLVTPATGWNFEFEEVGKAIVDKCGGVPLAIKVLAGSLHGKDLIEEWQAMRDKNLSNFNGREDRVAACLRLSYFHLPSNLKQCFTICSVFPKGHKIDKQQLIDLWIAHDMIILENGIGYLDVGHKHFNSLVQASFLQNVKEQDGRVTCWMHDLVHDLALSILGDEISLDMPNEASSSTTKSYRYFSLIKQTEHMAPKIFFRKARAVYMPKYEDYIYAMALKHAKHLRSVTVGYLNAEGANTMSQVKYLKYLAVSELDCETLPETMSDVWSLQALLVELSFSLVEIPKSICKMRMLRTIKLSRCMNLKCLPDSIGDCHMISSIDLYYCIQLTVLPDSIGKLQMLRTLNLSWCRELKCLPDSIGDCHMISSIDLCACIQLMMLPDSIGKLQMLRTLNLSGCRELKCLPDSICRNKMLRLLRLGFTNVQRLPSSMTKLENLECLDLHKCSWLVELPEGIGNLDKLQVLNLKGCTKLGGMPVGIGQLSRLQKLGLFCIGKGEKFARISELANVSRLGEELTIIDIQHVMDTNDAHVACLKQKINLQRLELNWMSKNMEEVNTELQQDVLDALEPPSGIQMLHISGYSGRQYAGWMQSQVGGGVQGPAPFPFLRVMKLFDFPNLKHLDGLVELPCLEELWLQSMPSVESISGGPFPSLVKLEMCKLPRLGRVWMVPERTVPDVENEGGCYNYNLTPHFGQVRVGSRLTELKIEDCPKLEVMPHLPPSLQHLVLQGSEQLLQLPGQCQGPSSSPSFNNLKEFELRKVTGMGGWELLHHMTALESLQIFRFSGVHTEVPATLWSLTSLRSLRVHGWDDIRELPESLGELRSLQELAIETCDRLTSLPQTMGQLTSLQKLVIQSCEALHQLPESLGELRCLQELAINFCRSLTSLPKTMGQLTSLQLLEIKHCDAVQQLPDCLGELCSLRKLEITDLPELTCLPQSICRLTTSLQKLRIDCCPGIKSLPEGIKDLTALKQLLIHHCRDLKRRCERGTGEDWHLISHIPDVFV</sequence>
<dbReference type="SUPFAM" id="SSF52058">
    <property type="entry name" value="L domain-like"/>
    <property type="match status" value="2"/>
</dbReference>
<dbReference type="FunFam" id="3.40.50.300:FF:001091">
    <property type="entry name" value="Probable disease resistance protein At1g61300"/>
    <property type="match status" value="1"/>
</dbReference>
<dbReference type="HOGENOM" id="CLU_691463_0_0_1"/>
<keyword evidence="4" id="KW-0547">Nucleotide-binding</keyword>
<dbReference type="Gene3D" id="1.10.10.10">
    <property type="entry name" value="Winged helix-like DNA-binding domain superfamily/Winged helix DNA-binding domain"/>
    <property type="match status" value="1"/>
</dbReference>
<evidence type="ECO:0000256" key="2">
    <source>
        <dbReference type="ARBA" id="ARBA00022614"/>
    </source>
</evidence>
<comment type="similarity">
    <text evidence="1">Belongs to the disease resistance NB-LRR family.</text>
</comment>
<keyword evidence="5" id="KW-0611">Plant defense</keyword>
<keyword evidence="3" id="KW-0677">Repeat</keyword>
<dbReference type="Pfam" id="PF00931">
    <property type="entry name" value="NB-ARC"/>
    <property type="match status" value="1"/>
</dbReference>
<dbReference type="InterPro" id="IPR041118">
    <property type="entry name" value="Rx_N"/>
</dbReference>
<evidence type="ECO:0000259" key="11">
    <source>
        <dbReference type="Pfam" id="PF23598"/>
    </source>
</evidence>
<protein>
    <submittedName>
        <fullName evidence="13">Uncharacterized protein</fullName>
    </submittedName>
</protein>
<evidence type="ECO:0000259" key="10">
    <source>
        <dbReference type="Pfam" id="PF23559"/>
    </source>
</evidence>
<evidence type="ECO:0000256" key="4">
    <source>
        <dbReference type="ARBA" id="ARBA00022741"/>
    </source>
</evidence>